<feature type="region of interest" description="Disordered" evidence="1">
    <location>
        <begin position="165"/>
        <end position="187"/>
    </location>
</feature>
<dbReference type="Proteomes" id="UP000054279">
    <property type="component" value="Unassembled WGS sequence"/>
</dbReference>
<reference evidence="3 4" key="1">
    <citation type="submission" date="2014-06" db="EMBL/GenBank/DDBJ databases">
        <title>Evolutionary Origins and Diversification of the Mycorrhizal Mutualists.</title>
        <authorList>
            <consortium name="DOE Joint Genome Institute"/>
            <consortium name="Mycorrhizal Genomics Consortium"/>
            <person name="Kohler A."/>
            <person name="Kuo A."/>
            <person name="Nagy L.G."/>
            <person name="Floudas D."/>
            <person name="Copeland A."/>
            <person name="Barry K.W."/>
            <person name="Cichocki N."/>
            <person name="Veneault-Fourrey C."/>
            <person name="LaButti K."/>
            <person name="Lindquist E.A."/>
            <person name="Lipzen A."/>
            <person name="Lundell T."/>
            <person name="Morin E."/>
            <person name="Murat C."/>
            <person name="Riley R."/>
            <person name="Ohm R."/>
            <person name="Sun H."/>
            <person name="Tunlid A."/>
            <person name="Henrissat B."/>
            <person name="Grigoriev I.V."/>
            <person name="Hibbett D.S."/>
            <person name="Martin F."/>
        </authorList>
    </citation>
    <scope>NUCLEOTIDE SEQUENCE [LARGE SCALE GENOMIC DNA]</scope>
    <source>
        <strain evidence="3 4">SS14</strain>
    </source>
</reference>
<dbReference type="HOGENOM" id="CLU_1448583_0_0_1"/>
<evidence type="ECO:0000313" key="4">
    <source>
        <dbReference type="Proteomes" id="UP000054279"/>
    </source>
</evidence>
<gene>
    <name evidence="3" type="ORF">M422DRAFT_66716</name>
</gene>
<sequence>MHLTSSFSTLLAAVLLTTTHAATLPIRPSQVEAALPCSTEDVQNCFAALLTMKGPSAFQMDSCRLTSPSDIWAAQPSVQESCIKQLVSMGSDTPTACLPCLTPSPKSTLTPNPIDLNNVDFSSKDPLTSAVGEATGALGGITGGENPMGVLNGVTGGSPLPGIAPRASPLDPVTGVVGEPVAAETYD</sequence>
<evidence type="ECO:0000256" key="2">
    <source>
        <dbReference type="SAM" id="SignalP"/>
    </source>
</evidence>
<evidence type="ECO:0000256" key="1">
    <source>
        <dbReference type="SAM" id="MobiDB-lite"/>
    </source>
</evidence>
<evidence type="ECO:0000313" key="3">
    <source>
        <dbReference type="EMBL" id="KIJ46683.1"/>
    </source>
</evidence>
<name>A0A0C9W4V0_SPHS4</name>
<proteinExistence type="predicted"/>
<keyword evidence="2" id="KW-0732">Signal</keyword>
<organism evidence="3 4">
    <name type="scientific">Sphaerobolus stellatus (strain SS14)</name>
    <dbReference type="NCBI Taxonomy" id="990650"/>
    <lineage>
        <taxon>Eukaryota</taxon>
        <taxon>Fungi</taxon>
        <taxon>Dikarya</taxon>
        <taxon>Basidiomycota</taxon>
        <taxon>Agaricomycotina</taxon>
        <taxon>Agaricomycetes</taxon>
        <taxon>Phallomycetidae</taxon>
        <taxon>Geastrales</taxon>
        <taxon>Sphaerobolaceae</taxon>
        <taxon>Sphaerobolus</taxon>
    </lineage>
</organism>
<feature type="signal peptide" evidence="2">
    <location>
        <begin position="1"/>
        <end position="21"/>
    </location>
</feature>
<keyword evidence="4" id="KW-1185">Reference proteome</keyword>
<dbReference type="AlphaFoldDB" id="A0A0C9W4V0"/>
<dbReference type="EMBL" id="KN837106">
    <property type="protein sequence ID" value="KIJ46683.1"/>
    <property type="molecule type" value="Genomic_DNA"/>
</dbReference>
<protein>
    <submittedName>
        <fullName evidence="3">Uncharacterized protein</fullName>
    </submittedName>
</protein>
<feature type="chain" id="PRO_5002205092" evidence="2">
    <location>
        <begin position="22"/>
        <end position="187"/>
    </location>
</feature>
<accession>A0A0C9W4V0</accession>